<dbReference type="InterPro" id="IPR016162">
    <property type="entry name" value="Ald_DH_N"/>
</dbReference>
<feature type="region of interest" description="Disordered" evidence="2">
    <location>
        <begin position="118"/>
        <end position="137"/>
    </location>
</feature>
<gene>
    <name evidence="4" type="ORF">GKQ77_26530</name>
</gene>
<dbReference type="Proteomes" id="UP001197114">
    <property type="component" value="Unassembled WGS sequence"/>
</dbReference>
<keyword evidence="1" id="KW-0560">Oxidoreductase</keyword>
<dbReference type="PANTHER" id="PTHR11699">
    <property type="entry name" value="ALDEHYDE DEHYDROGENASE-RELATED"/>
    <property type="match status" value="1"/>
</dbReference>
<evidence type="ECO:0000313" key="5">
    <source>
        <dbReference type="Proteomes" id="UP001197114"/>
    </source>
</evidence>
<dbReference type="EMBL" id="WMBF01000426">
    <property type="protein sequence ID" value="MBW5425074.1"/>
    <property type="molecule type" value="Genomic_DNA"/>
</dbReference>
<keyword evidence="5" id="KW-1185">Reference proteome</keyword>
<comment type="caution">
    <text evidence="4">The sequence shown here is derived from an EMBL/GenBank/DDBJ whole genome shotgun (WGS) entry which is preliminary data.</text>
</comment>
<dbReference type="InterPro" id="IPR016161">
    <property type="entry name" value="Ald_DH/histidinol_DH"/>
</dbReference>
<name>A0ABS6YUF7_9ACTN</name>
<proteinExistence type="predicted"/>
<accession>A0ABS6YUF7</accession>
<evidence type="ECO:0000259" key="3">
    <source>
        <dbReference type="Pfam" id="PF00171"/>
    </source>
</evidence>
<dbReference type="Gene3D" id="3.40.605.10">
    <property type="entry name" value="Aldehyde Dehydrogenase, Chain A, domain 1"/>
    <property type="match status" value="1"/>
</dbReference>
<evidence type="ECO:0000313" key="4">
    <source>
        <dbReference type="EMBL" id="MBW5425074.1"/>
    </source>
</evidence>
<dbReference type="Pfam" id="PF00171">
    <property type="entry name" value="Aldedh"/>
    <property type="match status" value="1"/>
</dbReference>
<organism evidence="4 5">
    <name type="scientific">Streptomyces anatolicus</name>
    <dbReference type="NCBI Taxonomy" id="2675858"/>
    <lineage>
        <taxon>Bacteria</taxon>
        <taxon>Bacillati</taxon>
        <taxon>Actinomycetota</taxon>
        <taxon>Actinomycetes</taxon>
        <taxon>Kitasatosporales</taxon>
        <taxon>Streptomycetaceae</taxon>
        <taxon>Streptomyces</taxon>
    </lineage>
</organism>
<evidence type="ECO:0000256" key="1">
    <source>
        <dbReference type="ARBA" id="ARBA00023002"/>
    </source>
</evidence>
<reference evidence="4 5" key="1">
    <citation type="submission" date="2019-11" db="EMBL/GenBank/DDBJ databases">
        <authorList>
            <person name="Ay H."/>
        </authorList>
    </citation>
    <scope>NUCLEOTIDE SEQUENCE [LARGE SCALE GENOMIC DNA]</scope>
    <source>
        <strain evidence="4 5">BG9H</strain>
    </source>
</reference>
<dbReference type="InterPro" id="IPR015590">
    <property type="entry name" value="Aldehyde_DH_dom"/>
</dbReference>
<feature type="non-terminal residue" evidence="4">
    <location>
        <position position="137"/>
    </location>
</feature>
<protein>
    <submittedName>
        <fullName evidence="4">Aldehyde dehydrogenase family protein</fullName>
    </submittedName>
</protein>
<sequence>MTRARRLFIGGEWVEPDCGHYEVIDPATEDVVGLAPEASRAQVHAAASAARDAFASWSRTSPEERAAVLSRAASVIRRDFASYAELARAESGATAATARGMQVAVAVSRFQRYAKGALEPVETALPPPADEPGPPQE</sequence>
<feature type="domain" description="Aldehyde dehydrogenase" evidence="3">
    <location>
        <begin position="13"/>
        <end position="119"/>
    </location>
</feature>
<dbReference type="RefSeq" id="WP_219691475.1">
    <property type="nucleotide sequence ID" value="NZ_WMBF01000426.1"/>
</dbReference>
<evidence type="ECO:0000256" key="2">
    <source>
        <dbReference type="SAM" id="MobiDB-lite"/>
    </source>
</evidence>
<feature type="compositionally biased region" description="Pro residues" evidence="2">
    <location>
        <begin position="125"/>
        <end position="137"/>
    </location>
</feature>
<dbReference type="SUPFAM" id="SSF53720">
    <property type="entry name" value="ALDH-like"/>
    <property type="match status" value="1"/>
</dbReference>